<dbReference type="STRING" id="2018661.A0A2A2LCJ7"/>
<evidence type="ECO:0000313" key="3">
    <source>
        <dbReference type="Proteomes" id="UP000218231"/>
    </source>
</evidence>
<proteinExistence type="predicted"/>
<sequence>MSGVIEEEAELLQIVRADRCICIHSTVQFVDLALQSIAYRHGLLPYPMVTLQRAIPKNCEKTMEGFEKIREQLKAAFRSHRRRALSDVAILVGSSPIKPKYTYKIPIHLCDDQNSEIASQEDQENQENLESTPSKCGSPCSDLSEKEKRSINRRLFEILPPFLDAQSQAVAATHRIFVLLNGEIELISEEMDEYPLDDSTLMDSALNLCLRHEECSMSKQTLQADTFKWLRINPFITGGKL</sequence>
<comment type="caution">
    <text evidence="2">The sequence shown here is derived from an EMBL/GenBank/DDBJ whole genome shotgun (WGS) entry which is preliminary data.</text>
</comment>
<dbReference type="Proteomes" id="UP000218231">
    <property type="component" value="Unassembled WGS sequence"/>
</dbReference>
<evidence type="ECO:0000256" key="1">
    <source>
        <dbReference type="SAM" id="MobiDB-lite"/>
    </source>
</evidence>
<dbReference type="Gene3D" id="3.30.900.20">
    <property type="match status" value="1"/>
</dbReference>
<gene>
    <name evidence="2" type="ORF">WR25_17643</name>
</gene>
<dbReference type="OrthoDB" id="1914839at2759"/>
<accession>A0A2A2LCJ7</accession>
<keyword evidence="3" id="KW-1185">Reference proteome</keyword>
<reference evidence="2 3" key="1">
    <citation type="journal article" date="2017" name="Curr. Biol.">
        <title>Genome architecture and evolution of a unichromosomal asexual nematode.</title>
        <authorList>
            <person name="Fradin H."/>
            <person name="Zegar C."/>
            <person name="Gutwein M."/>
            <person name="Lucas J."/>
            <person name="Kovtun M."/>
            <person name="Corcoran D."/>
            <person name="Baugh L.R."/>
            <person name="Kiontke K."/>
            <person name="Gunsalus K."/>
            <person name="Fitch D.H."/>
            <person name="Piano F."/>
        </authorList>
    </citation>
    <scope>NUCLEOTIDE SEQUENCE [LARGE SCALE GENOMIC DNA]</scope>
    <source>
        <strain evidence="2">PF1309</strain>
    </source>
</reference>
<name>A0A2A2LCJ7_9BILA</name>
<organism evidence="2 3">
    <name type="scientific">Diploscapter pachys</name>
    <dbReference type="NCBI Taxonomy" id="2018661"/>
    <lineage>
        <taxon>Eukaryota</taxon>
        <taxon>Metazoa</taxon>
        <taxon>Ecdysozoa</taxon>
        <taxon>Nematoda</taxon>
        <taxon>Chromadorea</taxon>
        <taxon>Rhabditida</taxon>
        <taxon>Rhabditina</taxon>
        <taxon>Rhabditomorpha</taxon>
        <taxon>Rhabditoidea</taxon>
        <taxon>Rhabditidae</taxon>
        <taxon>Diploscapter</taxon>
    </lineage>
</organism>
<evidence type="ECO:0000313" key="2">
    <source>
        <dbReference type="EMBL" id="PAV83808.1"/>
    </source>
</evidence>
<dbReference type="InterPro" id="IPR053729">
    <property type="entry name" value="MAD2L1BP_domain_sf"/>
</dbReference>
<protein>
    <submittedName>
        <fullName evidence="2">Uncharacterized protein</fullName>
    </submittedName>
</protein>
<dbReference type="AlphaFoldDB" id="A0A2A2LCJ7"/>
<dbReference type="EMBL" id="LIAE01006922">
    <property type="protein sequence ID" value="PAV83808.1"/>
    <property type="molecule type" value="Genomic_DNA"/>
</dbReference>
<feature type="region of interest" description="Disordered" evidence="1">
    <location>
        <begin position="118"/>
        <end position="143"/>
    </location>
</feature>